<evidence type="ECO:0000313" key="1">
    <source>
        <dbReference type="EMBL" id="CUO51991.1"/>
    </source>
</evidence>
<gene>
    <name evidence="1" type="ORF">ERS852407_03081</name>
</gene>
<dbReference type="RefSeq" id="WP_055656470.1">
    <property type="nucleotide sequence ID" value="NZ_CABIXC010000007.1"/>
</dbReference>
<evidence type="ECO:0000313" key="2">
    <source>
        <dbReference type="Proteomes" id="UP000095651"/>
    </source>
</evidence>
<name>A0A174FQJ0_9FIRM</name>
<reference evidence="1 2" key="1">
    <citation type="submission" date="2015-09" db="EMBL/GenBank/DDBJ databases">
        <authorList>
            <consortium name="Pathogen Informatics"/>
        </authorList>
    </citation>
    <scope>NUCLEOTIDE SEQUENCE [LARGE SCALE GENOMIC DNA]</scope>
    <source>
        <strain evidence="1 2">2789STDY5608850</strain>
    </source>
</reference>
<dbReference type="Pfam" id="PF08747">
    <property type="entry name" value="BrxB"/>
    <property type="match status" value="1"/>
</dbReference>
<proteinExistence type="predicted"/>
<dbReference type="AlphaFoldDB" id="A0A174FQJ0"/>
<accession>A0A174FQJ0</accession>
<organism evidence="1 2">
    <name type="scientific">Hungatella hathewayi</name>
    <dbReference type="NCBI Taxonomy" id="154046"/>
    <lineage>
        <taxon>Bacteria</taxon>
        <taxon>Bacillati</taxon>
        <taxon>Bacillota</taxon>
        <taxon>Clostridia</taxon>
        <taxon>Lachnospirales</taxon>
        <taxon>Lachnospiraceae</taxon>
        <taxon>Hungatella</taxon>
    </lineage>
</organism>
<dbReference type="InterPro" id="IPR014858">
    <property type="entry name" value="BrxB"/>
</dbReference>
<sequence>MKTIEERLDILEEKMRAESFRTNTGLGNEVGYYVFDYEPQQELAVRKRIQDLDQSNTTLKYGYQLIVYDLYELMLKLLDEEEVLEDLKDLEEEEGTEYVFSAISDTLQFDDQGSLIVNYVLEHTPPDSVVFLTGVGKCFPILRAHKVLNNLHQVMDHCPVVLFYPGRYNGNSLNIFNEMKEDNYYRAFPLVER</sequence>
<dbReference type="EMBL" id="CYZE01000007">
    <property type="protein sequence ID" value="CUO51991.1"/>
    <property type="molecule type" value="Genomic_DNA"/>
</dbReference>
<dbReference type="Proteomes" id="UP000095651">
    <property type="component" value="Unassembled WGS sequence"/>
</dbReference>
<protein>
    <submittedName>
        <fullName evidence="1">Domain of uncharacterized function (DUF1788)</fullName>
    </submittedName>
</protein>